<dbReference type="EMBL" id="CP042220">
    <property type="protein sequence ID" value="QDX30956.1"/>
    <property type="molecule type" value="Genomic_DNA"/>
</dbReference>
<name>A0A5B8HR60_9GAMM</name>
<protein>
    <submittedName>
        <fullName evidence="1">Uncharacterized protein</fullName>
    </submittedName>
</protein>
<sequence length="346" mass="40263">MSKFEKYLPTLKRLSKLDKLSERDISNQFRKNHNTEQVISKNEHCYGSFSVRVDDLSFFLTERPISYLNKHWGRCSNVQTHANSLGIALPLYIGEGTLSSAIYEIERCETPLENSNKWLFQNFSLEIAIAYFNKYFIKSESLSDYKTIIFEAIEAFYLGYDHISIMSLFPVFEGGLRRLLVKFADGDSTNTSADRFEKEIKKLIITWGLRQIPNFDWHPGKGYDIETEIDFFTHLNPQCDVINSTRSFFKNVIYKPTGGVNEGSFNRHLILHLLNQNFNEPSNFVRIFLALTHITFAESLMNNNVPFFWEGVDDNDRRIASFISKSGNIIFEMRRKEINNLGLNLY</sequence>
<accession>A0A5B8HR60</accession>
<evidence type="ECO:0000313" key="1">
    <source>
        <dbReference type="EMBL" id="QDX30956.1"/>
    </source>
</evidence>
<proteinExistence type="predicted"/>
<gene>
    <name evidence="1" type="ORF">Dpoa569_0002906</name>
</gene>
<dbReference type="Proteomes" id="UP000320591">
    <property type="component" value="Chromosome"/>
</dbReference>
<dbReference type="AlphaFoldDB" id="A0A5B8HR60"/>
<dbReference type="OrthoDB" id="7026465at2"/>
<keyword evidence="2" id="KW-1185">Reference proteome</keyword>
<reference evidence="1 2" key="1">
    <citation type="journal article" date="2019" name="Environ. Microbiol.">
        <title>The phytopathogenic nature of Dickeya aquatica 174/2 and the dynamic early evolution of Dickeya pathogenicity.</title>
        <authorList>
            <person name="Duprey A."/>
            <person name="Taib N."/>
            <person name="Leonard S."/>
            <person name="Garin T."/>
            <person name="Flandrois J.P."/>
            <person name="Nasser W."/>
            <person name="Brochier-Armanet C."/>
            <person name="Reverchon S."/>
        </authorList>
    </citation>
    <scope>NUCLEOTIDE SEQUENCE [LARGE SCALE GENOMIC DNA]</scope>
    <source>
        <strain evidence="1 2">NCPPB 569</strain>
    </source>
</reference>
<organism evidence="1 2">
    <name type="scientific">Dickeya poaceiphila</name>
    <dbReference type="NCBI Taxonomy" id="568768"/>
    <lineage>
        <taxon>Bacteria</taxon>
        <taxon>Pseudomonadati</taxon>
        <taxon>Pseudomonadota</taxon>
        <taxon>Gammaproteobacteria</taxon>
        <taxon>Enterobacterales</taxon>
        <taxon>Pectobacteriaceae</taxon>
        <taxon>Dickeya</taxon>
    </lineage>
</organism>
<dbReference type="KEGG" id="dic:Dpoa569_0002906"/>
<dbReference type="RefSeq" id="WP_042873814.1">
    <property type="nucleotide sequence ID" value="NZ_CM001975.1"/>
</dbReference>
<evidence type="ECO:0000313" key="2">
    <source>
        <dbReference type="Proteomes" id="UP000320591"/>
    </source>
</evidence>